<dbReference type="AlphaFoldDB" id="A0A0A0KAS1"/>
<comment type="pathway">
    <text evidence="1">Secondary metabolite biosynthesis; terpenoid biosynthesis.</text>
</comment>
<evidence type="ECO:0000256" key="5">
    <source>
        <dbReference type="RuleBase" id="RU003718"/>
    </source>
</evidence>
<dbReference type="Gramene" id="KGN46578">
    <property type="protein sequence ID" value="KGN46578"/>
    <property type="gene ID" value="Csa_6G109730"/>
</dbReference>
<dbReference type="STRING" id="3659.A0A0A0KAS1"/>
<sequence>MRNHHFLIVCFPVHGHINPSLELARRLTDLGHHVTFATTVLGSHKITTITNKKPTTLLSFTTLSDGSDEQTTPNKSTGNITQFFDSLKLHGSRSLTNLFISNQQSHNPFTFVIYSLLFHWVADIATSFHFPSALLFVQPATLLVLYYYYFYGYGDTIPNQKLQGLPLLSTNDMPSLLSPSSPHAHLLPFLKQQIEVLLDQKSKPKVVLVNTFDALEVQALELAIDGLKMLGIGPLIPNFDSSPSFDGNDIDHDDCIEWLNSKPNSSVVYISFGSIYVLSNTQKEEILHALLESGFTFLWVMIGVDQKEAGKDECCNLLLEGQGKIVSWCRQIEVLKHPSLGCFVSHCGWNSTLESLNYGLPMVAFPQQVDQPTNAKLVEDVWKVGVRVKANLEGIVGKEEIRKCLELIMGRSRDDEQRTEIIMENAKKWKKLASQAIGEDGTSSSNLKSFVANIDKISG</sequence>
<dbReference type="PANTHER" id="PTHR11926">
    <property type="entry name" value="GLUCOSYL/GLUCURONOSYL TRANSFERASES"/>
    <property type="match status" value="1"/>
</dbReference>
<evidence type="ECO:0000256" key="6">
    <source>
        <dbReference type="RuleBase" id="RU362057"/>
    </source>
</evidence>
<accession>A0A0A0KAS1</accession>
<evidence type="ECO:0000256" key="2">
    <source>
        <dbReference type="ARBA" id="ARBA00009995"/>
    </source>
</evidence>
<dbReference type="InterPro" id="IPR002213">
    <property type="entry name" value="UDP_glucos_trans"/>
</dbReference>
<evidence type="ECO:0000256" key="4">
    <source>
        <dbReference type="ARBA" id="ARBA00050692"/>
    </source>
</evidence>
<dbReference type="FunFam" id="3.40.50.2000:FF:000019">
    <property type="entry name" value="Glycosyltransferase"/>
    <property type="match status" value="1"/>
</dbReference>
<evidence type="ECO:0000313" key="7">
    <source>
        <dbReference type="EMBL" id="KGN46578.1"/>
    </source>
</evidence>
<dbReference type="CDD" id="cd03784">
    <property type="entry name" value="GT1_Gtf-like"/>
    <property type="match status" value="1"/>
</dbReference>
<dbReference type="InterPro" id="IPR035595">
    <property type="entry name" value="UDP_glycos_trans_CS"/>
</dbReference>
<evidence type="ECO:0000256" key="1">
    <source>
        <dbReference type="ARBA" id="ARBA00004721"/>
    </source>
</evidence>
<keyword evidence="8" id="KW-1185">Reference proteome</keyword>
<dbReference type="PROSITE" id="PS00375">
    <property type="entry name" value="UDPGT"/>
    <property type="match status" value="1"/>
</dbReference>
<dbReference type="GO" id="GO:0080044">
    <property type="term" value="F:quercetin 7-O-glucosyltransferase activity"/>
    <property type="evidence" value="ECO:0000318"/>
    <property type="project" value="GO_Central"/>
</dbReference>
<dbReference type="EC" id="2.4.1.-" evidence="6"/>
<dbReference type="Gene3D" id="3.40.50.2000">
    <property type="entry name" value="Glycogen Phosphorylase B"/>
    <property type="match status" value="2"/>
</dbReference>
<evidence type="ECO:0000313" key="8">
    <source>
        <dbReference type="Proteomes" id="UP000029981"/>
    </source>
</evidence>
<dbReference type="PANTHER" id="PTHR11926:SF870">
    <property type="entry name" value="UDP-GLYCOSYLTRANSFERASE 75B1"/>
    <property type="match status" value="1"/>
</dbReference>
<dbReference type="eggNOG" id="KOG1192">
    <property type="taxonomic scope" value="Eukaryota"/>
</dbReference>
<keyword evidence="5" id="KW-0328">Glycosyltransferase</keyword>
<comment type="catalytic activity">
    <reaction evidence="4">
        <text>mogrol + UDP-alpha-D-glucose = mogroside IE + UDP + H(+)</text>
        <dbReference type="Rhea" id="RHEA:52044"/>
        <dbReference type="ChEBI" id="CHEBI:15378"/>
        <dbReference type="ChEBI" id="CHEBI:58223"/>
        <dbReference type="ChEBI" id="CHEBI:58885"/>
        <dbReference type="ChEBI" id="CHEBI:138974"/>
        <dbReference type="ChEBI" id="CHEBI:138975"/>
        <dbReference type="EC" id="2.4.1.350"/>
    </reaction>
    <physiologicalReaction direction="left-to-right" evidence="4">
        <dbReference type="Rhea" id="RHEA:52045"/>
    </physiologicalReaction>
</comment>
<reference evidence="7 8" key="1">
    <citation type="journal article" date="2009" name="Nat. Genet.">
        <title>The genome of the cucumber, Cucumis sativus L.</title>
        <authorList>
            <person name="Huang S."/>
            <person name="Li R."/>
            <person name="Zhang Z."/>
            <person name="Li L."/>
            <person name="Gu X."/>
            <person name="Fan W."/>
            <person name="Lucas W.J."/>
            <person name="Wang X."/>
            <person name="Xie B."/>
            <person name="Ni P."/>
            <person name="Ren Y."/>
            <person name="Zhu H."/>
            <person name="Li J."/>
            <person name="Lin K."/>
            <person name="Jin W."/>
            <person name="Fei Z."/>
            <person name="Li G."/>
            <person name="Staub J."/>
            <person name="Kilian A."/>
            <person name="van der Vossen E.A."/>
            <person name="Wu Y."/>
            <person name="Guo J."/>
            <person name="He J."/>
            <person name="Jia Z."/>
            <person name="Ren Y."/>
            <person name="Tian G."/>
            <person name="Lu Y."/>
            <person name="Ruan J."/>
            <person name="Qian W."/>
            <person name="Wang M."/>
            <person name="Huang Q."/>
            <person name="Li B."/>
            <person name="Xuan Z."/>
            <person name="Cao J."/>
            <person name="Asan"/>
            <person name="Wu Z."/>
            <person name="Zhang J."/>
            <person name="Cai Q."/>
            <person name="Bai Y."/>
            <person name="Zhao B."/>
            <person name="Han Y."/>
            <person name="Li Y."/>
            <person name="Li X."/>
            <person name="Wang S."/>
            <person name="Shi Q."/>
            <person name="Liu S."/>
            <person name="Cho W.K."/>
            <person name="Kim J.Y."/>
            <person name="Xu Y."/>
            <person name="Heller-Uszynska K."/>
            <person name="Miao H."/>
            <person name="Cheng Z."/>
            <person name="Zhang S."/>
            <person name="Wu J."/>
            <person name="Yang Y."/>
            <person name="Kang H."/>
            <person name="Li M."/>
            <person name="Liang H."/>
            <person name="Ren X."/>
            <person name="Shi Z."/>
            <person name="Wen M."/>
            <person name="Jian M."/>
            <person name="Yang H."/>
            <person name="Zhang G."/>
            <person name="Yang Z."/>
            <person name="Chen R."/>
            <person name="Liu S."/>
            <person name="Li J."/>
            <person name="Ma L."/>
            <person name="Liu H."/>
            <person name="Zhou Y."/>
            <person name="Zhao J."/>
            <person name="Fang X."/>
            <person name="Li G."/>
            <person name="Fang L."/>
            <person name="Li Y."/>
            <person name="Liu D."/>
            <person name="Zheng H."/>
            <person name="Zhang Y."/>
            <person name="Qin N."/>
            <person name="Li Z."/>
            <person name="Yang G."/>
            <person name="Yang S."/>
            <person name="Bolund L."/>
            <person name="Kristiansen K."/>
            <person name="Zheng H."/>
            <person name="Li S."/>
            <person name="Zhang X."/>
            <person name="Yang H."/>
            <person name="Wang J."/>
            <person name="Sun R."/>
            <person name="Zhang B."/>
            <person name="Jiang S."/>
            <person name="Wang J."/>
            <person name="Du Y."/>
            <person name="Li S."/>
        </authorList>
    </citation>
    <scope>NUCLEOTIDE SEQUENCE [LARGE SCALE GENOMIC DNA]</scope>
    <source>
        <strain evidence="8">cv. 9930</strain>
    </source>
</reference>
<organism evidence="7 8">
    <name type="scientific">Cucumis sativus</name>
    <name type="common">Cucumber</name>
    <dbReference type="NCBI Taxonomy" id="3659"/>
    <lineage>
        <taxon>Eukaryota</taxon>
        <taxon>Viridiplantae</taxon>
        <taxon>Streptophyta</taxon>
        <taxon>Embryophyta</taxon>
        <taxon>Tracheophyta</taxon>
        <taxon>Spermatophyta</taxon>
        <taxon>Magnoliopsida</taxon>
        <taxon>eudicotyledons</taxon>
        <taxon>Gunneridae</taxon>
        <taxon>Pentapetalae</taxon>
        <taxon>rosids</taxon>
        <taxon>fabids</taxon>
        <taxon>Cucurbitales</taxon>
        <taxon>Cucurbitaceae</taxon>
        <taxon>Benincaseae</taxon>
        <taxon>Cucumis</taxon>
    </lineage>
</organism>
<dbReference type="KEGG" id="csv:101213995"/>
<reference evidence="7 8" key="2">
    <citation type="journal article" date="2009" name="PLoS ONE">
        <title>An integrated genetic and cytogenetic map of the cucumber genome.</title>
        <authorList>
            <person name="Ren Y."/>
            <person name="Zhang Z."/>
            <person name="Liu J."/>
            <person name="Staub J.E."/>
            <person name="Han Y."/>
            <person name="Cheng Z."/>
            <person name="Li X."/>
            <person name="Lu J."/>
            <person name="Miao H."/>
            <person name="Kang H."/>
            <person name="Xie B."/>
            <person name="Gu X."/>
            <person name="Wang X."/>
            <person name="Du Y."/>
            <person name="Jin W."/>
            <person name="Huang S."/>
        </authorList>
    </citation>
    <scope>NUCLEOTIDE SEQUENCE [LARGE SCALE GENOMIC DNA]</scope>
    <source>
        <strain evidence="8">cv. 9930</strain>
    </source>
</reference>
<reference evidence="7 8" key="4">
    <citation type="journal article" date="2011" name="BMC Genomics">
        <title>RNA-Seq improves annotation of protein-coding genes in the cucumber genome.</title>
        <authorList>
            <person name="Li Z."/>
            <person name="Zhang Z."/>
            <person name="Yan P."/>
            <person name="Huang S."/>
            <person name="Fei Z."/>
            <person name="Lin K."/>
        </authorList>
    </citation>
    <scope>NUCLEOTIDE SEQUENCE [LARGE SCALE GENOMIC DNA]</scope>
    <source>
        <strain evidence="8">cv. 9930</strain>
    </source>
</reference>
<proteinExistence type="inferred from homology"/>
<dbReference type="Pfam" id="PF00201">
    <property type="entry name" value="UDPGT"/>
    <property type="match status" value="1"/>
</dbReference>
<name>A0A0A0KAS1_CUCSA</name>
<dbReference type="EMBL" id="CM002927">
    <property type="protein sequence ID" value="KGN46578.1"/>
    <property type="molecule type" value="Genomic_DNA"/>
</dbReference>
<dbReference type="OMA" id="FDIYYNH"/>
<dbReference type="SUPFAM" id="SSF53756">
    <property type="entry name" value="UDP-Glycosyltransferase/glycogen phosphorylase"/>
    <property type="match status" value="1"/>
</dbReference>
<reference evidence="7 8" key="3">
    <citation type="journal article" date="2010" name="BMC Genomics">
        <title>Transcriptome sequencing and comparative analysis of cucumber flowers with different sex types.</title>
        <authorList>
            <person name="Guo S."/>
            <person name="Zheng Y."/>
            <person name="Joung J.G."/>
            <person name="Liu S."/>
            <person name="Zhang Z."/>
            <person name="Crasta O.R."/>
            <person name="Sobral B.W."/>
            <person name="Xu Y."/>
            <person name="Huang S."/>
            <person name="Fei Z."/>
        </authorList>
    </citation>
    <scope>NUCLEOTIDE SEQUENCE [LARGE SCALE GENOMIC DNA]</scope>
    <source>
        <strain evidence="8">cv. 9930</strain>
    </source>
</reference>
<keyword evidence="3 5" id="KW-0808">Transferase</keyword>
<dbReference type="GO" id="GO:0080043">
    <property type="term" value="F:quercetin 3-O-glucosyltransferase activity"/>
    <property type="evidence" value="ECO:0000318"/>
    <property type="project" value="GO_Central"/>
</dbReference>
<dbReference type="OrthoDB" id="5835829at2759"/>
<comment type="similarity">
    <text evidence="2 5">Belongs to the UDP-glycosyltransferase family.</text>
</comment>
<gene>
    <name evidence="7" type="ORF">Csa_6G109730</name>
</gene>
<dbReference type="Proteomes" id="UP000029981">
    <property type="component" value="Chromosome 6"/>
</dbReference>
<evidence type="ECO:0000256" key="3">
    <source>
        <dbReference type="ARBA" id="ARBA00022679"/>
    </source>
</evidence>
<protein>
    <recommendedName>
        <fullName evidence="6">Glycosyltransferase</fullName>
        <ecNumber evidence="6">2.4.1.-</ecNumber>
    </recommendedName>
</protein>
<dbReference type="GO" id="GO:0005737">
    <property type="term" value="C:cytoplasm"/>
    <property type="evidence" value="ECO:0000318"/>
    <property type="project" value="GO_Central"/>
</dbReference>